<evidence type="ECO:0000256" key="5">
    <source>
        <dbReference type="SAM" id="MobiDB-lite"/>
    </source>
</evidence>
<feature type="transmembrane region" description="Helical" evidence="6">
    <location>
        <begin position="6"/>
        <end position="23"/>
    </location>
</feature>
<gene>
    <name evidence="8" type="ORF">Poly59_53550</name>
</gene>
<dbReference type="AlphaFoldDB" id="A0A5C6E9P4"/>
<evidence type="ECO:0000313" key="8">
    <source>
        <dbReference type="EMBL" id="TWU46413.1"/>
    </source>
</evidence>
<evidence type="ECO:0000256" key="6">
    <source>
        <dbReference type="SAM" id="Phobius"/>
    </source>
</evidence>
<dbReference type="GO" id="GO:0016020">
    <property type="term" value="C:membrane"/>
    <property type="evidence" value="ECO:0007669"/>
    <property type="project" value="UniProtKB-SubCell"/>
</dbReference>
<evidence type="ECO:0000259" key="7">
    <source>
        <dbReference type="Pfam" id="PF01957"/>
    </source>
</evidence>
<dbReference type="InterPro" id="IPR002810">
    <property type="entry name" value="NfeD-like_C"/>
</dbReference>
<evidence type="ECO:0000256" key="3">
    <source>
        <dbReference type="ARBA" id="ARBA00022989"/>
    </source>
</evidence>
<feature type="transmembrane region" description="Helical" evidence="6">
    <location>
        <begin position="28"/>
        <end position="47"/>
    </location>
</feature>
<keyword evidence="4 6" id="KW-0472">Membrane</keyword>
<feature type="region of interest" description="Disordered" evidence="5">
    <location>
        <begin position="166"/>
        <end position="191"/>
    </location>
</feature>
<evidence type="ECO:0000256" key="2">
    <source>
        <dbReference type="ARBA" id="ARBA00022692"/>
    </source>
</evidence>
<evidence type="ECO:0000256" key="4">
    <source>
        <dbReference type="ARBA" id="ARBA00023136"/>
    </source>
</evidence>
<dbReference type="Pfam" id="PF01957">
    <property type="entry name" value="NfeD"/>
    <property type="match status" value="1"/>
</dbReference>
<feature type="domain" description="NfeD-like C-terminal" evidence="7">
    <location>
        <begin position="107"/>
        <end position="160"/>
    </location>
</feature>
<evidence type="ECO:0000256" key="1">
    <source>
        <dbReference type="ARBA" id="ARBA00004141"/>
    </source>
</evidence>
<keyword evidence="2 6" id="KW-0812">Transmembrane</keyword>
<dbReference type="Proteomes" id="UP000317977">
    <property type="component" value="Unassembled WGS sequence"/>
</dbReference>
<feature type="transmembrane region" description="Helical" evidence="6">
    <location>
        <begin position="53"/>
        <end position="74"/>
    </location>
</feature>
<comment type="caution">
    <text evidence="8">The sequence shown here is derived from an EMBL/GenBank/DDBJ whole genome shotgun (WGS) entry which is preliminary data.</text>
</comment>
<dbReference type="InterPro" id="IPR012340">
    <property type="entry name" value="NA-bd_OB-fold"/>
</dbReference>
<proteinExistence type="predicted"/>
<dbReference type="PANTHER" id="PTHR33507:SF4">
    <property type="entry name" value="NODULATION COMPETITIVENESS PROTEIN NFED"/>
    <property type="match status" value="1"/>
</dbReference>
<dbReference type="OrthoDB" id="283587at2"/>
<keyword evidence="9" id="KW-1185">Reference proteome</keyword>
<reference evidence="8 9" key="1">
    <citation type="submission" date="2019-02" db="EMBL/GenBank/DDBJ databases">
        <title>Deep-cultivation of Planctomycetes and their phenomic and genomic characterization uncovers novel biology.</title>
        <authorList>
            <person name="Wiegand S."/>
            <person name="Jogler M."/>
            <person name="Boedeker C."/>
            <person name="Pinto D."/>
            <person name="Vollmers J."/>
            <person name="Rivas-Marin E."/>
            <person name="Kohn T."/>
            <person name="Peeters S.H."/>
            <person name="Heuer A."/>
            <person name="Rast P."/>
            <person name="Oberbeckmann S."/>
            <person name="Bunk B."/>
            <person name="Jeske O."/>
            <person name="Meyerdierks A."/>
            <person name="Storesund J.E."/>
            <person name="Kallscheuer N."/>
            <person name="Luecker S."/>
            <person name="Lage O.M."/>
            <person name="Pohl T."/>
            <person name="Merkel B.J."/>
            <person name="Hornburger P."/>
            <person name="Mueller R.-W."/>
            <person name="Bruemmer F."/>
            <person name="Labrenz M."/>
            <person name="Spormann A.M."/>
            <person name="Op Den Camp H."/>
            <person name="Overmann J."/>
            <person name="Amann R."/>
            <person name="Jetten M.S.M."/>
            <person name="Mascher T."/>
            <person name="Medema M.H."/>
            <person name="Devos D.P."/>
            <person name="Kaster A.-K."/>
            <person name="Ovreas L."/>
            <person name="Rohde M."/>
            <person name="Galperin M.Y."/>
            <person name="Jogler C."/>
        </authorList>
    </citation>
    <scope>NUCLEOTIDE SEQUENCE [LARGE SCALE GENOMIC DNA]</scope>
    <source>
        <strain evidence="8 9">Poly59</strain>
    </source>
</reference>
<dbReference type="Gene3D" id="2.40.50.140">
    <property type="entry name" value="Nucleic acid-binding proteins"/>
    <property type="match status" value="1"/>
</dbReference>
<protein>
    <recommendedName>
        <fullName evidence="7">NfeD-like C-terminal domain-containing protein</fullName>
    </recommendedName>
</protein>
<accession>A0A5C6E9P4</accession>
<dbReference type="PANTHER" id="PTHR33507">
    <property type="entry name" value="INNER MEMBRANE PROTEIN YBBJ"/>
    <property type="match status" value="1"/>
</dbReference>
<organism evidence="8 9">
    <name type="scientific">Rubripirellula reticaptiva</name>
    <dbReference type="NCBI Taxonomy" id="2528013"/>
    <lineage>
        <taxon>Bacteria</taxon>
        <taxon>Pseudomonadati</taxon>
        <taxon>Planctomycetota</taxon>
        <taxon>Planctomycetia</taxon>
        <taxon>Pirellulales</taxon>
        <taxon>Pirellulaceae</taxon>
        <taxon>Rubripirellula</taxon>
    </lineage>
</organism>
<dbReference type="RefSeq" id="WP_146536950.1">
    <property type="nucleotide sequence ID" value="NZ_SJPX01000006.1"/>
</dbReference>
<dbReference type="EMBL" id="SJPX01000006">
    <property type="protein sequence ID" value="TWU46413.1"/>
    <property type="molecule type" value="Genomic_DNA"/>
</dbReference>
<sequence length="191" mass="19945">MSLFFAIALLFAFYLFLIGEFLLPTGGLLGFGAAVALISMLVIAFSHSVMAGAVMSAIVLVSTPLLVTGLVKVWPHTPIGRRILNRRPGQAAPMAPQRTTTGGTKLDDLVGRIGVAKSPLLPSGRVVIGSDKIDASSTGMPIDAGSPVVVVRVLAGRVQVRLATEDDLAAQDPTPKSPLSLEQSLDALDFD</sequence>
<dbReference type="InterPro" id="IPR052165">
    <property type="entry name" value="Membrane_assoc_protease"/>
</dbReference>
<name>A0A5C6E9P4_9BACT</name>
<evidence type="ECO:0000313" key="9">
    <source>
        <dbReference type="Proteomes" id="UP000317977"/>
    </source>
</evidence>
<keyword evidence="3 6" id="KW-1133">Transmembrane helix</keyword>
<comment type="subcellular location">
    <subcellularLocation>
        <location evidence="1">Membrane</location>
        <topology evidence="1">Multi-pass membrane protein</topology>
    </subcellularLocation>
</comment>